<dbReference type="Proteomes" id="UP001152747">
    <property type="component" value="Unassembled WGS sequence"/>
</dbReference>
<evidence type="ECO:0000256" key="1">
    <source>
        <dbReference type="SAM" id="SignalP"/>
    </source>
</evidence>
<comment type="caution">
    <text evidence="3">The sequence shown here is derived from an EMBL/GenBank/DDBJ whole genome shotgun (WGS) entry which is preliminary data.</text>
</comment>
<dbReference type="InterPro" id="IPR050111">
    <property type="entry name" value="C-type_lectin/snaclec_domain"/>
</dbReference>
<protein>
    <recommendedName>
        <fullName evidence="2">C-type lectin domain-containing protein</fullName>
    </recommendedName>
</protein>
<dbReference type="PROSITE" id="PS51257">
    <property type="entry name" value="PROKAR_LIPOPROTEIN"/>
    <property type="match status" value="1"/>
</dbReference>
<evidence type="ECO:0000259" key="2">
    <source>
        <dbReference type="PROSITE" id="PS50041"/>
    </source>
</evidence>
<evidence type="ECO:0000313" key="4">
    <source>
        <dbReference type="Proteomes" id="UP001152747"/>
    </source>
</evidence>
<dbReference type="AlphaFoldDB" id="A0A9P1N7H2"/>
<dbReference type="SUPFAM" id="SSF56436">
    <property type="entry name" value="C-type lectin-like"/>
    <property type="match status" value="2"/>
</dbReference>
<dbReference type="PROSITE" id="PS50041">
    <property type="entry name" value="C_TYPE_LECTIN_2"/>
    <property type="match status" value="2"/>
</dbReference>
<dbReference type="CDD" id="cd00037">
    <property type="entry name" value="CLECT"/>
    <property type="match status" value="2"/>
</dbReference>
<sequence>MKLVFAFALLFFINFAVSQGCSDGQFAYYSSCLQFMRTPLDFHTANSVCSGFNGHLVSIHNAIDNRNVASQAKHYVDGPFWVGARSIAADVNNLANWYWTDGTKFNYQNYQAGQPVSQGSTSCMEVLSATAKWFTANCTATLLPYFCEFPAPIEPTCSTPICASHCPSGYTWFSETDYCYKNYVQSTTFDVARKTCIADGGELASIHSQAENDFLVEFTKSGITNTTSNGWNEQVYIGYIYQNQKWQWTDGTSSNFVNWAVGEPNKMDFEWWTTLVADYQLVLETYENKWNNVGNITERAFVCKHAVLH</sequence>
<evidence type="ECO:0000313" key="3">
    <source>
        <dbReference type="EMBL" id="CAI5454015.1"/>
    </source>
</evidence>
<dbReference type="Gene3D" id="3.10.100.10">
    <property type="entry name" value="Mannose-Binding Protein A, subunit A"/>
    <property type="match status" value="2"/>
</dbReference>
<organism evidence="3 4">
    <name type="scientific">Caenorhabditis angaria</name>
    <dbReference type="NCBI Taxonomy" id="860376"/>
    <lineage>
        <taxon>Eukaryota</taxon>
        <taxon>Metazoa</taxon>
        <taxon>Ecdysozoa</taxon>
        <taxon>Nematoda</taxon>
        <taxon>Chromadorea</taxon>
        <taxon>Rhabditida</taxon>
        <taxon>Rhabditina</taxon>
        <taxon>Rhabditomorpha</taxon>
        <taxon>Rhabditoidea</taxon>
        <taxon>Rhabditidae</taxon>
        <taxon>Peloderinae</taxon>
        <taxon>Caenorhabditis</taxon>
    </lineage>
</organism>
<accession>A0A9P1N7H2</accession>
<dbReference type="FunFam" id="3.10.100.10:FF:000091">
    <property type="entry name" value="C-type LECtin"/>
    <property type="match status" value="1"/>
</dbReference>
<proteinExistence type="predicted"/>
<dbReference type="PANTHER" id="PTHR22803">
    <property type="entry name" value="MANNOSE, PHOSPHOLIPASE, LECTIN RECEPTOR RELATED"/>
    <property type="match status" value="1"/>
</dbReference>
<gene>
    <name evidence="3" type="ORF">CAMP_LOCUS16652</name>
</gene>
<dbReference type="EMBL" id="CANHGI010000006">
    <property type="protein sequence ID" value="CAI5454015.1"/>
    <property type="molecule type" value="Genomic_DNA"/>
</dbReference>
<keyword evidence="1" id="KW-0732">Signal</keyword>
<feature type="domain" description="C-type lectin" evidence="2">
    <location>
        <begin position="175"/>
        <end position="304"/>
    </location>
</feature>
<dbReference type="InterPro" id="IPR001304">
    <property type="entry name" value="C-type_lectin-like"/>
</dbReference>
<dbReference type="SMART" id="SM00034">
    <property type="entry name" value="CLECT"/>
    <property type="match status" value="2"/>
</dbReference>
<dbReference type="InterPro" id="IPR016187">
    <property type="entry name" value="CTDL_fold"/>
</dbReference>
<dbReference type="Pfam" id="PF00059">
    <property type="entry name" value="Lectin_C"/>
    <property type="match status" value="2"/>
</dbReference>
<feature type="chain" id="PRO_5040454312" description="C-type lectin domain-containing protein" evidence="1">
    <location>
        <begin position="19"/>
        <end position="309"/>
    </location>
</feature>
<dbReference type="OrthoDB" id="5877119at2759"/>
<dbReference type="InterPro" id="IPR016186">
    <property type="entry name" value="C-type_lectin-like/link_sf"/>
</dbReference>
<name>A0A9P1N7H2_9PELO</name>
<feature type="domain" description="C-type lectin" evidence="2">
    <location>
        <begin position="28"/>
        <end position="138"/>
    </location>
</feature>
<keyword evidence="4" id="KW-1185">Reference proteome</keyword>
<reference evidence="3" key="1">
    <citation type="submission" date="2022-11" db="EMBL/GenBank/DDBJ databases">
        <authorList>
            <person name="Kikuchi T."/>
        </authorList>
    </citation>
    <scope>NUCLEOTIDE SEQUENCE</scope>
    <source>
        <strain evidence="3">PS1010</strain>
    </source>
</reference>
<feature type="signal peptide" evidence="1">
    <location>
        <begin position="1"/>
        <end position="18"/>
    </location>
</feature>